<evidence type="ECO:0000256" key="2">
    <source>
        <dbReference type="SAM" id="MobiDB-lite"/>
    </source>
</evidence>
<keyword evidence="1" id="KW-0677">Repeat</keyword>
<dbReference type="Proteomes" id="UP000027222">
    <property type="component" value="Unassembled WGS sequence"/>
</dbReference>
<feature type="non-terminal residue" evidence="4">
    <location>
        <position position="1"/>
    </location>
</feature>
<reference evidence="5" key="1">
    <citation type="journal article" date="2014" name="Proc. Natl. Acad. Sci. U.S.A.">
        <title>Extensive sampling of basidiomycete genomes demonstrates inadequacy of the white-rot/brown-rot paradigm for wood decay fungi.</title>
        <authorList>
            <person name="Riley R."/>
            <person name="Salamov A.A."/>
            <person name="Brown D.W."/>
            <person name="Nagy L.G."/>
            <person name="Floudas D."/>
            <person name="Held B.W."/>
            <person name="Levasseur A."/>
            <person name="Lombard V."/>
            <person name="Morin E."/>
            <person name="Otillar R."/>
            <person name="Lindquist E.A."/>
            <person name="Sun H."/>
            <person name="LaButti K.M."/>
            <person name="Schmutz J."/>
            <person name="Jabbour D."/>
            <person name="Luo H."/>
            <person name="Baker S.E."/>
            <person name="Pisabarro A.G."/>
            <person name="Walton J.D."/>
            <person name="Blanchette R.A."/>
            <person name="Henrissat B."/>
            <person name="Martin F."/>
            <person name="Cullen D."/>
            <person name="Hibbett D.S."/>
            <person name="Grigoriev I.V."/>
        </authorList>
    </citation>
    <scope>NUCLEOTIDE SEQUENCE [LARGE SCALE GENOMIC DNA]</scope>
    <source>
        <strain evidence="5">CBS 339.88</strain>
    </source>
</reference>
<dbReference type="InterPro" id="IPR027417">
    <property type="entry name" value="P-loop_NTPase"/>
</dbReference>
<feature type="region of interest" description="Disordered" evidence="2">
    <location>
        <begin position="1"/>
        <end position="26"/>
    </location>
</feature>
<organism evidence="4 5">
    <name type="scientific">Galerina marginata (strain CBS 339.88)</name>
    <dbReference type="NCBI Taxonomy" id="685588"/>
    <lineage>
        <taxon>Eukaryota</taxon>
        <taxon>Fungi</taxon>
        <taxon>Dikarya</taxon>
        <taxon>Basidiomycota</taxon>
        <taxon>Agaricomycotina</taxon>
        <taxon>Agaricomycetes</taxon>
        <taxon>Agaricomycetidae</taxon>
        <taxon>Agaricales</taxon>
        <taxon>Agaricineae</taxon>
        <taxon>Strophariaceae</taxon>
        <taxon>Galerina</taxon>
    </lineage>
</organism>
<dbReference type="OrthoDB" id="3267051at2759"/>
<dbReference type="HOGENOM" id="CLU_000288_6_10_1"/>
<protein>
    <recommendedName>
        <fullName evidence="3">Nephrocystin 3-like N-terminal domain-containing protein</fullName>
    </recommendedName>
</protein>
<proteinExistence type="predicted"/>
<dbReference type="EMBL" id="KL142388">
    <property type="protein sequence ID" value="KDR72636.1"/>
    <property type="molecule type" value="Genomic_DNA"/>
</dbReference>
<keyword evidence="5" id="KW-1185">Reference proteome</keyword>
<feature type="domain" description="Nephrocystin 3-like N-terminal" evidence="3">
    <location>
        <begin position="48"/>
        <end position="205"/>
    </location>
</feature>
<dbReference type="Gene3D" id="3.40.50.300">
    <property type="entry name" value="P-loop containing nucleotide triphosphate hydrolases"/>
    <property type="match status" value="1"/>
</dbReference>
<dbReference type="SUPFAM" id="SSF52540">
    <property type="entry name" value="P-loop containing nucleoside triphosphate hydrolases"/>
    <property type="match status" value="1"/>
</dbReference>
<dbReference type="AlphaFoldDB" id="A0A067SP01"/>
<sequence>TGFERLQQAVSPSAFHNSGERFDPPKCHPNTRVAVLETIKKWSLDAETQADAPSLMWVNGSAGIGKSAIAQTLAEQLAAQQRLLASYFFSRSDPTRNNGGSLIATIAYQVAHVIPRFRECIMSAVDRDPFIFKRTLDAQFACLLIEPIQFLVRSGHFDCSASPRVVIIDGLDECQDPNVQVNILHCLLSAARNKQLPLVFLLSSRAEQRLRMAVGSFESTTAKFLTCLNLDGSFFPDKDIKFFLQDKLQEIKKLHPLHAHIPTNWPTEGQISALVRKASRQFIYASTVAKYVASTRHRPTNRLDIILGLRPAAIHQERPFSELDELYQQILSSMEPRYLQPALEILNLLVLSNTTSWSVEDVESLFSLESGDIHIILCDLSSLVSIQRDDKVEYLRLFHASFGDFLQDKTRSRAYYLRPAIRHSIFAHRYFQLFSNPGQHSIFLLFLATN</sequence>
<dbReference type="PANTHER" id="PTHR10039:SF17">
    <property type="entry name" value="FUNGAL STAND N-TERMINAL GOODBYE DOMAIN-CONTAINING PROTEIN-RELATED"/>
    <property type="match status" value="1"/>
</dbReference>
<accession>A0A067SP01</accession>
<evidence type="ECO:0000259" key="3">
    <source>
        <dbReference type="Pfam" id="PF24883"/>
    </source>
</evidence>
<evidence type="ECO:0000313" key="5">
    <source>
        <dbReference type="Proteomes" id="UP000027222"/>
    </source>
</evidence>
<gene>
    <name evidence="4" type="ORF">GALMADRAFT_73544</name>
</gene>
<dbReference type="InterPro" id="IPR056884">
    <property type="entry name" value="NPHP3-like_N"/>
</dbReference>
<name>A0A067SP01_GALM3</name>
<dbReference type="Pfam" id="PF24883">
    <property type="entry name" value="NPHP3_N"/>
    <property type="match status" value="1"/>
</dbReference>
<dbReference type="PANTHER" id="PTHR10039">
    <property type="entry name" value="AMELOGENIN"/>
    <property type="match status" value="1"/>
</dbReference>
<evidence type="ECO:0000256" key="1">
    <source>
        <dbReference type="ARBA" id="ARBA00022737"/>
    </source>
</evidence>
<evidence type="ECO:0000313" key="4">
    <source>
        <dbReference type="EMBL" id="KDR72636.1"/>
    </source>
</evidence>